<gene>
    <name evidence="1" type="ORF">LIP_0543</name>
</gene>
<dbReference type="EMBL" id="AP014924">
    <property type="protein sequence ID" value="BAS26400.1"/>
    <property type="molecule type" value="Genomic_DNA"/>
</dbReference>
<dbReference type="AlphaFoldDB" id="A0A0K2SH35"/>
<name>A0A0K2SH35_LIMPI</name>
<evidence type="ECO:0000313" key="1">
    <source>
        <dbReference type="EMBL" id="BAS26400.1"/>
    </source>
</evidence>
<evidence type="ECO:0000313" key="2">
    <source>
        <dbReference type="Proteomes" id="UP000065807"/>
    </source>
</evidence>
<dbReference type="Proteomes" id="UP000065807">
    <property type="component" value="Chromosome"/>
</dbReference>
<dbReference type="KEGG" id="lpil:LIP_0543"/>
<keyword evidence="2" id="KW-1185">Reference proteome</keyword>
<protein>
    <submittedName>
        <fullName evidence="1">Uncharacterized protein</fullName>
    </submittedName>
</protein>
<reference evidence="2" key="2">
    <citation type="journal article" date="2016" name="Int. J. Syst. Evol. Microbiol.">
        <title>Complete genome sequence and cell structure of Limnochorda pilosa, a Gram-negative spore-former within the phylum Firmicutes.</title>
        <authorList>
            <person name="Watanabe M."/>
            <person name="Kojima H."/>
            <person name="Fukui M."/>
        </authorList>
    </citation>
    <scope>NUCLEOTIDE SEQUENCE [LARGE SCALE GENOMIC DNA]</scope>
    <source>
        <strain evidence="2">HC45</strain>
    </source>
</reference>
<organism evidence="1 2">
    <name type="scientific">Limnochorda pilosa</name>
    <dbReference type="NCBI Taxonomy" id="1555112"/>
    <lineage>
        <taxon>Bacteria</taxon>
        <taxon>Bacillati</taxon>
        <taxon>Bacillota</taxon>
        <taxon>Limnochordia</taxon>
        <taxon>Limnochordales</taxon>
        <taxon>Limnochordaceae</taxon>
        <taxon>Limnochorda</taxon>
    </lineage>
</organism>
<sequence>MLRPPEVELQIIGQHLTELRQRAERERLARAVARRGRPGGTAATCCDGGYCAG</sequence>
<reference evidence="2" key="1">
    <citation type="submission" date="2015-07" db="EMBL/GenBank/DDBJ databases">
        <title>Complete genome sequence and phylogenetic analysis of Limnochorda pilosa.</title>
        <authorList>
            <person name="Watanabe M."/>
            <person name="Kojima H."/>
            <person name="Fukui M."/>
        </authorList>
    </citation>
    <scope>NUCLEOTIDE SEQUENCE [LARGE SCALE GENOMIC DNA]</scope>
    <source>
        <strain evidence="2">HC45</strain>
    </source>
</reference>
<accession>A0A0K2SH35</accession>
<proteinExistence type="predicted"/>